<comment type="caution">
    <text evidence="2">The sequence shown here is derived from an EMBL/GenBank/DDBJ whole genome shotgun (WGS) entry which is preliminary data.</text>
</comment>
<sequence length="52" mass="5534">MNDPITEAVERAATEGAPPKVWHVGPDAVIQLAEDGSGHLLTDATITHWTVD</sequence>
<proteinExistence type="predicted"/>
<keyword evidence="3" id="KW-1185">Reference proteome</keyword>
<name>A0ABT3CN15_9MYCO</name>
<protein>
    <submittedName>
        <fullName evidence="2">Uncharacterized protein</fullName>
    </submittedName>
</protein>
<dbReference type="Proteomes" id="UP001526201">
    <property type="component" value="Unassembled WGS sequence"/>
</dbReference>
<feature type="region of interest" description="Disordered" evidence="1">
    <location>
        <begin position="1"/>
        <end position="20"/>
    </location>
</feature>
<dbReference type="EMBL" id="JACKTY010000057">
    <property type="protein sequence ID" value="MCV7230865.1"/>
    <property type="molecule type" value="Genomic_DNA"/>
</dbReference>
<dbReference type="RefSeq" id="WP_264072174.1">
    <property type="nucleotide sequence ID" value="NZ_JACKTY010000057.1"/>
</dbReference>
<accession>A0ABT3CN15</accession>
<reference evidence="2 3" key="1">
    <citation type="journal article" date="2022" name="BMC Genomics">
        <title>Comparative genome analysis of mycobacteria focusing on tRNA and non-coding RNA.</title>
        <authorList>
            <person name="Behra P.R.K."/>
            <person name="Pettersson B.M.F."/>
            <person name="Ramesh M."/>
            <person name="Das S."/>
            <person name="Dasgupta S."/>
            <person name="Kirsebom L.A."/>
        </authorList>
    </citation>
    <scope>NUCLEOTIDE SEQUENCE [LARGE SCALE GENOMIC DNA]</scope>
    <source>
        <strain evidence="2 3">DSM 44078</strain>
    </source>
</reference>
<gene>
    <name evidence="2" type="ORF">H7J73_33150</name>
</gene>
<organism evidence="2 3">
    <name type="scientific">Mycolicibacterium komossense</name>
    <dbReference type="NCBI Taxonomy" id="1779"/>
    <lineage>
        <taxon>Bacteria</taxon>
        <taxon>Bacillati</taxon>
        <taxon>Actinomycetota</taxon>
        <taxon>Actinomycetes</taxon>
        <taxon>Mycobacteriales</taxon>
        <taxon>Mycobacteriaceae</taxon>
        <taxon>Mycolicibacterium</taxon>
    </lineage>
</organism>
<evidence type="ECO:0000313" key="2">
    <source>
        <dbReference type="EMBL" id="MCV7230865.1"/>
    </source>
</evidence>
<evidence type="ECO:0000256" key="1">
    <source>
        <dbReference type="SAM" id="MobiDB-lite"/>
    </source>
</evidence>
<evidence type="ECO:0000313" key="3">
    <source>
        <dbReference type="Proteomes" id="UP001526201"/>
    </source>
</evidence>